<sequence length="524" mass="61626">MPRPFIIENFSSNQSTNIENDNNSIMAKQNISNYYKQISIVIVKLFLSICFLLCLYFLIVCVRTHNIHQINDKEDDNNLNFSTNNQPNQPDRLIQMITTTTTAAESNRRQPKSIKLSRILHSYRHNPSKQQKIFKEDDDDNNNGQDEIQINNLRQQYSIAEKNVRSKSNDNIDDYNDCGYHLAFTLIERENNEHLYASKLMIKFSNTLKSILININSTGLDPGSLCIHLITNDRIRPHLLHIIDNVHEELTRQWTNEPYPWLDNYNNNNHYSLNDYDKHRPLTRYFFIDSSTIELRLEYLLPTLRTFFTHKPNSYYSNALFFYSMILHQVIPSTIADRIILLDVDVQLDANILELFEEFGRFKPEEVIGIALEQQPVYRHILHEYRRTNENTTIGSPLPNGFPGFNSGIVLLHLRKMRESKLYNSLLNQDVIKHICQKYQFHGHLGDQDFYTITAIDHRLLYHTLSCGWNRQLCQWWRFHGYSNVFDDYHRCEQPIMLYHGNCNSALPTLTYYGGGGGSGYRRR</sequence>
<dbReference type="Proteomes" id="UP000515146">
    <property type="component" value="Unplaced"/>
</dbReference>
<name>A0A6P6YHD7_DERPT</name>
<proteinExistence type="predicted"/>
<dbReference type="RefSeq" id="XP_027204685.1">
    <property type="nucleotide sequence ID" value="XM_027348884.1"/>
</dbReference>
<dbReference type="PANTHER" id="PTHR46612:SF1">
    <property type="entry name" value="XYLOSIDE XYLOSYLTRANSFERASE 1"/>
    <property type="match status" value="1"/>
</dbReference>
<dbReference type="PANTHER" id="PTHR46612">
    <property type="entry name" value="XYLOSIDE XYLOSYLTRANSFERASE 1"/>
    <property type="match status" value="1"/>
</dbReference>
<dbReference type="InterPro" id="IPR029044">
    <property type="entry name" value="Nucleotide-diphossugar_trans"/>
</dbReference>
<dbReference type="GO" id="GO:0005789">
    <property type="term" value="C:endoplasmic reticulum membrane"/>
    <property type="evidence" value="ECO:0007669"/>
    <property type="project" value="TreeGrafter"/>
</dbReference>
<keyword evidence="2" id="KW-1133">Transmembrane helix</keyword>
<evidence type="ECO:0000313" key="4">
    <source>
        <dbReference type="RefSeq" id="XP_027204685.1"/>
    </source>
</evidence>
<keyword evidence="3" id="KW-1185">Reference proteome</keyword>
<dbReference type="FunCoup" id="A0A6P6YHD7">
    <property type="interactions" value="399"/>
</dbReference>
<dbReference type="Gene3D" id="3.90.550.10">
    <property type="entry name" value="Spore Coat Polysaccharide Biosynthesis Protein SpsA, Chain A"/>
    <property type="match status" value="1"/>
</dbReference>
<organism evidence="3 4">
    <name type="scientific">Dermatophagoides pteronyssinus</name>
    <name type="common">European house dust mite</name>
    <dbReference type="NCBI Taxonomy" id="6956"/>
    <lineage>
        <taxon>Eukaryota</taxon>
        <taxon>Metazoa</taxon>
        <taxon>Ecdysozoa</taxon>
        <taxon>Arthropoda</taxon>
        <taxon>Chelicerata</taxon>
        <taxon>Arachnida</taxon>
        <taxon>Acari</taxon>
        <taxon>Acariformes</taxon>
        <taxon>Sarcoptiformes</taxon>
        <taxon>Astigmata</taxon>
        <taxon>Psoroptidia</taxon>
        <taxon>Analgoidea</taxon>
        <taxon>Pyroglyphidae</taxon>
        <taxon>Dermatophagoidinae</taxon>
        <taxon>Dermatophagoides</taxon>
    </lineage>
</organism>
<feature type="transmembrane region" description="Helical" evidence="2">
    <location>
        <begin position="38"/>
        <end position="59"/>
    </location>
</feature>
<dbReference type="SUPFAM" id="SSF53448">
    <property type="entry name" value="Nucleotide-diphospho-sugar transferases"/>
    <property type="match status" value="1"/>
</dbReference>
<keyword evidence="2" id="KW-0812">Transmembrane</keyword>
<dbReference type="InParanoid" id="A0A6P6YHD7"/>
<evidence type="ECO:0000256" key="2">
    <source>
        <dbReference type="SAM" id="Phobius"/>
    </source>
</evidence>
<protein>
    <submittedName>
        <fullName evidence="4">Uncharacterized protein LOC113798364</fullName>
    </submittedName>
</protein>
<keyword evidence="2" id="KW-0472">Membrane</keyword>
<dbReference type="InterPro" id="IPR042465">
    <property type="entry name" value="XXLT1"/>
</dbReference>
<gene>
    <name evidence="4" type="primary">LOC113798364</name>
</gene>
<dbReference type="GeneID" id="113798364"/>
<dbReference type="KEGG" id="dpte:113798364"/>
<accession>A0A6P6YHD7</accession>
<dbReference type="GO" id="GO:0140560">
    <property type="term" value="F:xylosyl alpha-1,3-xylosyltransferase activity"/>
    <property type="evidence" value="ECO:0007669"/>
    <property type="project" value="TreeGrafter"/>
</dbReference>
<dbReference type="AlphaFoldDB" id="A0A6P6YHD7"/>
<dbReference type="OMA" id="CQWWRFH"/>
<evidence type="ECO:0000256" key="1">
    <source>
        <dbReference type="SAM" id="MobiDB-lite"/>
    </source>
</evidence>
<reference evidence="4" key="1">
    <citation type="submission" date="2025-08" db="UniProtKB">
        <authorList>
            <consortium name="RefSeq"/>
        </authorList>
    </citation>
    <scope>IDENTIFICATION</scope>
    <source>
        <strain evidence="4">Airmid</strain>
    </source>
</reference>
<dbReference type="GO" id="GO:0016266">
    <property type="term" value="P:protein O-linked glycosylation via N-acetyl-galactosamine"/>
    <property type="evidence" value="ECO:0007669"/>
    <property type="project" value="TreeGrafter"/>
</dbReference>
<evidence type="ECO:0000313" key="3">
    <source>
        <dbReference type="Proteomes" id="UP000515146"/>
    </source>
</evidence>
<dbReference type="OrthoDB" id="411524at2759"/>
<feature type="region of interest" description="Disordered" evidence="1">
    <location>
        <begin position="126"/>
        <end position="145"/>
    </location>
</feature>
<dbReference type="CTD" id="37833"/>